<gene>
    <name evidence="3" type="ORF">VLY81_03850</name>
</gene>
<dbReference type="Pfam" id="PF00149">
    <property type="entry name" value="Metallophos"/>
    <property type="match status" value="1"/>
</dbReference>
<name>A0ABZ1BR77_9FIRM</name>
<dbReference type="Gene3D" id="3.60.21.10">
    <property type="match status" value="1"/>
</dbReference>
<evidence type="ECO:0000313" key="3">
    <source>
        <dbReference type="EMBL" id="WRP15309.1"/>
    </source>
</evidence>
<dbReference type="EMBL" id="CP141614">
    <property type="protein sequence ID" value="WRP15309.1"/>
    <property type="molecule type" value="Genomic_DNA"/>
</dbReference>
<sequence length="335" mass="36260">MTGGAGWLRLLLGGMAAAAAATVVAAAREARHPVVEHLRVRWSDGRLSMVPVPMRRASLAARMPPAEPPPPQGLRLVHLSDLHLHRRPESAHRAALSRLEQLSPQLVLVTGDVIDRASRPGVAADYLVGLARRWQVALVWGNHDHELPGVVHALTRALARAGAWVLVNRRACLVTPAGPVELVGVDAPNLGLDRLGEALEQPPVVRARWDARTRRWRPDVDGGAPSPAAEGPDARPRLRVLAAHSYHVLEHGVDRSEPSLVLVGDTHGGQVDLPLLGPVWARWVHRHRYVRGLSRVGGHWLYVNRGLGTIGVPLRLRCPPELLVVDLIAGGVDAT</sequence>
<dbReference type="InterPro" id="IPR029052">
    <property type="entry name" value="Metallo-depent_PP-like"/>
</dbReference>
<feature type="chain" id="PRO_5046449108" evidence="1">
    <location>
        <begin position="26"/>
        <end position="335"/>
    </location>
</feature>
<accession>A0ABZ1BR77</accession>
<evidence type="ECO:0000256" key="1">
    <source>
        <dbReference type="SAM" id="SignalP"/>
    </source>
</evidence>
<evidence type="ECO:0000259" key="2">
    <source>
        <dbReference type="Pfam" id="PF00149"/>
    </source>
</evidence>
<dbReference type="PANTHER" id="PTHR31302:SF0">
    <property type="entry name" value="TRANSMEMBRANE PROTEIN WITH METALLOPHOSPHOESTERASE DOMAIN"/>
    <property type="match status" value="1"/>
</dbReference>
<evidence type="ECO:0000313" key="4">
    <source>
        <dbReference type="Proteomes" id="UP001333102"/>
    </source>
</evidence>
<dbReference type="RefSeq" id="WP_324669710.1">
    <property type="nucleotide sequence ID" value="NZ_CP141614.1"/>
</dbReference>
<keyword evidence="4" id="KW-1185">Reference proteome</keyword>
<dbReference type="Proteomes" id="UP001333102">
    <property type="component" value="Chromosome"/>
</dbReference>
<dbReference type="InterPro" id="IPR051158">
    <property type="entry name" value="Metallophosphoesterase_sf"/>
</dbReference>
<protein>
    <submittedName>
        <fullName evidence="3">Metallophosphoesterase</fullName>
    </submittedName>
</protein>
<reference evidence="4" key="1">
    <citation type="submission" date="2023-12" db="EMBL/GenBank/DDBJ databases">
        <title>Novel isolates from deep terrestrial aquifers shed light on the physiology and ecology of the class Limnochordia.</title>
        <authorList>
            <person name="Karnachuk O.V."/>
            <person name="Lukina A.P."/>
            <person name="Avakyan M.R."/>
            <person name="Kadnikov V."/>
            <person name="Begmatov S."/>
            <person name="Beletsky A.V."/>
            <person name="Mardanov A.V."/>
            <person name="Ravin N.V."/>
        </authorList>
    </citation>
    <scope>NUCLEOTIDE SEQUENCE [LARGE SCALE GENOMIC DNA]</scope>
    <source>
        <strain evidence="4">LN</strain>
    </source>
</reference>
<feature type="domain" description="Calcineurin-like phosphoesterase" evidence="2">
    <location>
        <begin position="74"/>
        <end position="145"/>
    </location>
</feature>
<feature type="signal peptide" evidence="1">
    <location>
        <begin position="1"/>
        <end position="25"/>
    </location>
</feature>
<organism evidence="3 4">
    <name type="scientific">Geochorda subterranea</name>
    <dbReference type="NCBI Taxonomy" id="3109564"/>
    <lineage>
        <taxon>Bacteria</taxon>
        <taxon>Bacillati</taxon>
        <taxon>Bacillota</taxon>
        <taxon>Limnochordia</taxon>
        <taxon>Limnochordales</taxon>
        <taxon>Geochordaceae</taxon>
        <taxon>Geochorda</taxon>
    </lineage>
</organism>
<dbReference type="SUPFAM" id="SSF56300">
    <property type="entry name" value="Metallo-dependent phosphatases"/>
    <property type="match status" value="1"/>
</dbReference>
<keyword evidence="1" id="KW-0732">Signal</keyword>
<dbReference type="InterPro" id="IPR004843">
    <property type="entry name" value="Calcineurin-like_PHP"/>
</dbReference>
<proteinExistence type="predicted"/>
<dbReference type="PANTHER" id="PTHR31302">
    <property type="entry name" value="TRANSMEMBRANE PROTEIN WITH METALLOPHOSPHOESTERASE DOMAIN-RELATED"/>
    <property type="match status" value="1"/>
</dbReference>